<dbReference type="OrthoDB" id="5679686at2"/>
<dbReference type="EMBL" id="CP003837">
    <property type="protein sequence ID" value="AGH46326.1"/>
    <property type="molecule type" value="Genomic_DNA"/>
</dbReference>
<organism evidence="2 3">
    <name type="scientific">Paraglaciecola psychrophila 170</name>
    <dbReference type="NCBI Taxonomy" id="1129794"/>
    <lineage>
        <taxon>Bacteria</taxon>
        <taxon>Pseudomonadati</taxon>
        <taxon>Pseudomonadota</taxon>
        <taxon>Gammaproteobacteria</taxon>
        <taxon>Alteromonadales</taxon>
        <taxon>Alteromonadaceae</taxon>
        <taxon>Paraglaciecola</taxon>
    </lineage>
</organism>
<dbReference type="Pfam" id="PF05050">
    <property type="entry name" value="Methyltransf_21"/>
    <property type="match status" value="1"/>
</dbReference>
<sequence length="307" mass="35110">MQKTRFFPAYLNYVLVLLQKKDWRGKHRFYVWLSKHFANKVIIHNIDNRPFYVPVGEWCFWLEKGPENYYLDEFLPFCDVLNNLDTPFTLFDLGADIGTVSSLVAVHCAKLKNVLAFEPNPKSFDVLSANLNNFSQLAKCVQAAVSDFDGFATFHADTDRLNDHEGYIDSKIESHLESNVESKGAGDTVVTSLDNWLAKQNQKSALYDFLLEKTLALKIDVEGQEIQLLLGAKALIKNADKVIILIEVHPQVLARTHHTPDDLFATAEQFRDFDWTVPFYKNTPVNRDISFFEQVPVGQYDIIGISR</sequence>
<reference evidence="2 3" key="1">
    <citation type="journal article" date="2013" name="Genome Announc.">
        <title>Complete Genome Sequence of Glaciecola psychrophila Strain 170T.</title>
        <authorList>
            <person name="Yin J."/>
            <person name="Chen J."/>
            <person name="Liu G."/>
            <person name="Yu Y."/>
            <person name="Song L."/>
            <person name="Wang X."/>
            <person name="Qu X."/>
        </authorList>
    </citation>
    <scope>NUCLEOTIDE SEQUENCE [LARGE SCALE GENOMIC DNA]</scope>
    <source>
        <strain evidence="2 3">170</strain>
    </source>
</reference>
<dbReference type="HOGENOM" id="CLU_905703_0_0_6"/>
<dbReference type="Gene3D" id="3.40.50.150">
    <property type="entry name" value="Vaccinia Virus protein VP39"/>
    <property type="match status" value="1"/>
</dbReference>
<accession>K6ZWR1</accession>
<dbReference type="eggNOG" id="COG2519">
    <property type="taxonomic scope" value="Bacteria"/>
</dbReference>
<dbReference type="Proteomes" id="UP000011864">
    <property type="component" value="Chromosome"/>
</dbReference>
<feature type="domain" description="Methyltransferase FkbM" evidence="1">
    <location>
        <begin position="92"/>
        <end position="251"/>
    </location>
</feature>
<gene>
    <name evidence="2" type="ORF">C427_4221</name>
</gene>
<dbReference type="InterPro" id="IPR029063">
    <property type="entry name" value="SAM-dependent_MTases_sf"/>
</dbReference>
<dbReference type="RefSeq" id="WP_007643253.1">
    <property type="nucleotide sequence ID" value="NC_020514.1"/>
</dbReference>
<dbReference type="InterPro" id="IPR006342">
    <property type="entry name" value="FkbM_mtfrase"/>
</dbReference>
<dbReference type="STRING" id="1129794.C427_4221"/>
<evidence type="ECO:0000313" key="3">
    <source>
        <dbReference type="Proteomes" id="UP000011864"/>
    </source>
</evidence>
<evidence type="ECO:0000313" key="2">
    <source>
        <dbReference type="EMBL" id="AGH46326.1"/>
    </source>
</evidence>
<dbReference type="KEGG" id="gps:C427_4221"/>
<dbReference type="InterPro" id="IPR052514">
    <property type="entry name" value="SAM-dependent_MTase"/>
</dbReference>
<dbReference type="PANTHER" id="PTHR34203">
    <property type="entry name" value="METHYLTRANSFERASE, FKBM FAMILY PROTEIN"/>
    <property type="match status" value="1"/>
</dbReference>
<evidence type="ECO:0000259" key="1">
    <source>
        <dbReference type="Pfam" id="PF05050"/>
    </source>
</evidence>
<protein>
    <recommendedName>
        <fullName evidence="1">Methyltransferase FkbM domain-containing protein</fullName>
    </recommendedName>
</protein>
<dbReference type="NCBIfam" id="TIGR01444">
    <property type="entry name" value="fkbM_fam"/>
    <property type="match status" value="1"/>
</dbReference>
<dbReference type="SUPFAM" id="SSF53335">
    <property type="entry name" value="S-adenosyl-L-methionine-dependent methyltransferases"/>
    <property type="match status" value="1"/>
</dbReference>
<dbReference type="PATRIC" id="fig|1129794.4.peg.4202"/>
<name>K6ZWR1_9ALTE</name>
<dbReference type="PANTHER" id="PTHR34203:SF15">
    <property type="entry name" value="SLL1173 PROTEIN"/>
    <property type="match status" value="1"/>
</dbReference>
<proteinExistence type="predicted"/>
<dbReference type="AlphaFoldDB" id="K6ZWR1"/>
<keyword evidence="3" id="KW-1185">Reference proteome</keyword>